<evidence type="ECO:0000313" key="2">
    <source>
        <dbReference type="Proteomes" id="UP000316621"/>
    </source>
</evidence>
<keyword evidence="2" id="KW-1185">Reference proteome</keyword>
<evidence type="ECO:0000313" key="1">
    <source>
        <dbReference type="EMBL" id="RZC76948.1"/>
    </source>
</evidence>
<dbReference type="AlphaFoldDB" id="A0A4Y7KXN7"/>
<sequence length="178" mass="20381">MPDPGHRNTTDDRLGLYPRLVVKFWNYVEVHHELQSLLGPSPSGPSYPVYNRDWYRRLKYCTPACDLCKTSTRHRLLQVNPLVLLEAPAAQRVLLFLCGNILKILDSSWMSRLSSHQSNAVLHMKNILYPFHQECNGVFHVASPVPAYRIANHELIPWAPGMRRSPKCLNSPVPECLN</sequence>
<reference evidence="1 2" key="1">
    <citation type="journal article" date="2018" name="Science">
        <title>The opium poppy genome and morphinan production.</title>
        <authorList>
            <person name="Guo L."/>
            <person name="Winzer T."/>
            <person name="Yang X."/>
            <person name="Li Y."/>
            <person name="Ning Z."/>
            <person name="He Z."/>
            <person name="Teodor R."/>
            <person name="Lu Y."/>
            <person name="Bowser T.A."/>
            <person name="Graham I.A."/>
            <person name="Ye K."/>
        </authorList>
    </citation>
    <scope>NUCLEOTIDE SEQUENCE [LARGE SCALE GENOMIC DNA]</scope>
    <source>
        <strain evidence="2">cv. HN1</strain>
        <tissue evidence="1">Leaves</tissue>
    </source>
</reference>
<name>A0A4Y7KXN7_PAPSO</name>
<dbReference type="Gramene" id="RZC76948">
    <property type="protein sequence ID" value="RZC76948"/>
    <property type="gene ID" value="C5167_001087"/>
</dbReference>
<gene>
    <name evidence="1" type="ORF">C5167_001087</name>
</gene>
<proteinExistence type="predicted"/>
<protein>
    <submittedName>
        <fullName evidence="1">Uncharacterized protein</fullName>
    </submittedName>
</protein>
<organism evidence="1 2">
    <name type="scientific">Papaver somniferum</name>
    <name type="common">Opium poppy</name>
    <dbReference type="NCBI Taxonomy" id="3469"/>
    <lineage>
        <taxon>Eukaryota</taxon>
        <taxon>Viridiplantae</taxon>
        <taxon>Streptophyta</taxon>
        <taxon>Embryophyta</taxon>
        <taxon>Tracheophyta</taxon>
        <taxon>Spermatophyta</taxon>
        <taxon>Magnoliopsida</taxon>
        <taxon>Ranunculales</taxon>
        <taxon>Papaveraceae</taxon>
        <taxon>Papaveroideae</taxon>
        <taxon>Papaver</taxon>
    </lineage>
</organism>
<dbReference type="EMBL" id="CM010723">
    <property type="protein sequence ID" value="RZC76948.1"/>
    <property type="molecule type" value="Genomic_DNA"/>
</dbReference>
<accession>A0A4Y7KXN7</accession>
<dbReference type="Proteomes" id="UP000316621">
    <property type="component" value="Chromosome 9"/>
</dbReference>